<dbReference type="Gene3D" id="3.40.50.300">
    <property type="entry name" value="P-loop containing nucleotide triphosphate hydrolases"/>
    <property type="match status" value="1"/>
</dbReference>
<keyword evidence="1" id="KW-0547">Nucleotide-binding</keyword>
<reference evidence="1" key="1">
    <citation type="submission" date="2020-04" db="EMBL/GenBank/DDBJ databases">
        <authorList>
            <person name="Zhang T."/>
        </authorList>
    </citation>
    <scope>NUCLEOTIDE SEQUENCE</scope>
    <source>
        <strain evidence="1">HKST-UBA02</strain>
    </source>
</reference>
<dbReference type="Proteomes" id="UP000699691">
    <property type="component" value="Unassembled WGS sequence"/>
</dbReference>
<evidence type="ECO:0000313" key="1">
    <source>
        <dbReference type="EMBL" id="MCA9397372.1"/>
    </source>
</evidence>
<protein>
    <submittedName>
        <fullName evidence="1">ATP-binding protein</fullName>
    </submittedName>
</protein>
<gene>
    <name evidence="1" type="ORF">KC573_00960</name>
</gene>
<dbReference type="AlphaFoldDB" id="A0A955LVN0"/>
<dbReference type="SUPFAM" id="SSF52540">
    <property type="entry name" value="P-loop containing nucleoside triphosphate hydrolases"/>
    <property type="match status" value="1"/>
</dbReference>
<sequence length="221" mass="24943">MMFNNPYDNRLPVTDMHCFYGRVRQIRIIEQAIRTSRYCSVVGDRRIGKTSLLNCLQAKLSLENNVLPVFIDLEIGPSSERSFFTFLYKHLHAALLERLPAIAPQVPSVQEIRAFKYADEIIEYGIIKALENAFEELDSVHFLIDEGDYLAKANVGNGLRYILTSFVGMLGCVITSVQYLHEVSDIGPLSPLYNVFDVIELGLLEKDEAIALIKSKESPPS</sequence>
<keyword evidence="1" id="KW-0067">ATP-binding</keyword>
<dbReference type="EMBL" id="JAGQKY010000025">
    <property type="protein sequence ID" value="MCA9397372.1"/>
    <property type="molecule type" value="Genomic_DNA"/>
</dbReference>
<feature type="non-terminal residue" evidence="1">
    <location>
        <position position="221"/>
    </location>
</feature>
<name>A0A955LVN0_UNCKA</name>
<organism evidence="1 2">
    <name type="scientific">candidate division WWE3 bacterium</name>
    <dbReference type="NCBI Taxonomy" id="2053526"/>
    <lineage>
        <taxon>Bacteria</taxon>
        <taxon>Katanobacteria</taxon>
    </lineage>
</organism>
<reference evidence="1" key="2">
    <citation type="journal article" date="2021" name="Microbiome">
        <title>Successional dynamics and alternative stable states in a saline activated sludge microbial community over 9 years.</title>
        <authorList>
            <person name="Wang Y."/>
            <person name="Ye J."/>
            <person name="Ju F."/>
            <person name="Liu L."/>
            <person name="Boyd J.A."/>
            <person name="Deng Y."/>
            <person name="Parks D.H."/>
            <person name="Jiang X."/>
            <person name="Yin X."/>
            <person name="Woodcroft B.J."/>
            <person name="Tyson G.W."/>
            <person name="Hugenholtz P."/>
            <person name="Polz M.F."/>
            <person name="Zhang T."/>
        </authorList>
    </citation>
    <scope>NUCLEOTIDE SEQUENCE</scope>
    <source>
        <strain evidence="1">HKST-UBA02</strain>
    </source>
</reference>
<proteinExistence type="predicted"/>
<evidence type="ECO:0000313" key="2">
    <source>
        <dbReference type="Proteomes" id="UP000699691"/>
    </source>
</evidence>
<dbReference type="InterPro" id="IPR027417">
    <property type="entry name" value="P-loop_NTPase"/>
</dbReference>
<dbReference type="PANTHER" id="PTHR34301:SF8">
    <property type="entry name" value="ATPASE DOMAIN-CONTAINING PROTEIN"/>
    <property type="match status" value="1"/>
</dbReference>
<comment type="caution">
    <text evidence="1">The sequence shown here is derived from an EMBL/GenBank/DDBJ whole genome shotgun (WGS) entry which is preliminary data.</text>
</comment>
<accession>A0A955LVN0</accession>
<dbReference type="PANTHER" id="PTHR34301">
    <property type="entry name" value="DNA-BINDING PROTEIN-RELATED"/>
    <property type="match status" value="1"/>
</dbReference>
<dbReference type="GO" id="GO:0005524">
    <property type="term" value="F:ATP binding"/>
    <property type="evidence" value="ECO:0007669"/>
    <property type="project" value="UniProtKB-KW"/>
</dbReference>